<gene>
    <name evidence="1" type="ORF">Pan44_25880</name>
</gene>
<dbReference type="KEGG" id="ccos:Pan44_25880"/>
<protein>
    <submittedName>
        <fullName evidence="1">Uncharacterized protein</fullName>
    </submittedName>
</protein>
<dbReference type="Proteomes" id="UP000315700">
    <property type="component" value="Chromosome"/>
</dbReference>
<name>A0A517SEK5_9PLAN</name>
<reference evidence="1 2" key="1">
    <citation type="submission" date="2019-02" db="EMBL/GenBank/DDBJ databases">
        <title>Deep-cultivation of Planctomycetes and their phenomic and genomic characterization uncovers novel biology.</title>
        <authorList>
            <person name="Wiegand S."/>
            <person name="Jogler M."/>
            <person name="Boedeker C."/>
            <person name="Pinto D."/>
            <person name="Vollmers J."/>
            <person name="Rivas-Marin E."/>
            <person name="Kohn T."/>
            <person name="Peeters S.H."/>
            <person name="Heuer A."/>
            <person name="Rast P."/>
            <person name="Oberbeckmann S."/>
            <person name="Bunk B."/>
            <person name="Jeske O."/>
            <person name="Meyerdierks A."/>
            <person name="Storesund J.E."/>
            <person name="Kallscheuer N."/>
            <person name="Luecker S."/>
            <person name="Lage O.M."/>
            <person name="Pohl T."/>
            <person name="Merkel B.J."/>
            <person name="Hornburger P."/>
            <person name="Mueller R.-W."/>
            <person name="Bruemmer F."/>
            <person name="Labrenz M."/>
            <person name="Spormann A.M."/>
            <person name="Op den Camp H."/>
            <person name="Overmann J."/>
            <person name="Amann R."/>
            <person name="Jetten M.S.M."/>
            <person name="Mascher T."/>
            <person name="Medema M.H."/>
            <person name="Devos D.P."/>
            <person name="Kaster A.-K."/>
            <person name="Ovreas L."/>
            <person name="Rohde M."/>
            <person name="Galperin M.Y."/>
            <person name="Jogler C."/>
        </authorList>
    </citation>
    <scope>NUCLEOTIDE SEQUENCE [LARGE SCALE GENOMIC DNA]</scope>
    <source>
        <strain evidence="1 2">Pan44</strain>
    </source>
</reference>
<proteinExistence type="predicted"/>
<keyword evidence="2" id="KW-1185">Reference proteome</keyword>
<sequence length="454" mass="49349">MILRLLLRMSPAVVVVMTTCGALRADGLPPAPRARLEHSTTILVVDEEEKPVPGALVTSADFPSPDWAMPVTTDDNGLATLAWPRYSPGASASILVDRADFILQPGLVPIGSSPHRVTLRHPSSIRLMARLPGEEGRAWGLTPDFGDLKGLHFTEDEGLLAIHRLDLAPRGPDYLIRLVHLSEQGSCYFSETIDLRQIDPGKSPPTFPLQKGLEFRGRLGVDVPRPVQDGTVYAVARPASTHPRFADWTRVVPVTPDGEFIVDSLPPNSGLELLVLCKGWTSAPPAEADARAFEKLFPRREPPHEMSVAVMRKYASPQAAAEVATIPMEPRATTRIRVTDSEGAPVEGAIVKAIPFDPLPGDDDDSIRLLELRRAGAPTPSPDRLPQWRETTTDSSGIAHFDDGPPGLVKDVPTLLLALQAHHPDWKSVSIHAALKAPFNCTLRFRQPALPPDP</sequence>
<evidence type="ECO:0000313" key="2">
    <source>
        <dbReference type="Proteomes" id="UP000315700"/>
    </source>
</evidence>
<dbReference type="EMBL" id="CP036271">
    <property type="protein sequence ID" value="QDT54555.1"/>
    <property type="molecule type" value="Genomic_DNA"/>
</dbReference>
<evidence type="ECO:0000313" key="1">
    <source>
        <dbReference type="EMBL" id="QDT54555.1"/>
    </source>
</evidence>
<organism evidence="1 2">
    <name type="scientific">Caulifigura coniformis</name>
    <dbReference type="NCBI Taxonomy" id="2527983"/>
    <lineage>
        <taxon>Bacteria</taxon>
        <taxon>Pseudomonadati</taxon>
        <taxon>Planctomycetota</taxon>
        <taxon>Planctomycetia</taxon>
        <taxon>Planctomycetales</taxon>
        <taxon>Planctomycetaceae</taxon>
        <taxon>Caulifigura</taxon>
    </lineage>
</organism>
<dbReference type="InParanoid" id="A0A517SEK5"/>
<dbReference type="AlphaFoldDB" id="A0A517SEK5"/>
<accession>A0A517SEK5</accession>